<proteinExistence type="predicted"/>
<accession>V5G1K5</accession>
<organism evidence="1">
    <name type="scientific">Anoplophora glabripennis</name>
    <name type="common">Asian longhorn beetle</name>
    <name type="synonym">Anoplophora nobilis</name>
    <dbReference type="NCBI Taxonomy" id="217634"/>
    <lineage>
        <taxon>Eukaryota</taxon>
        <taxon>Metazoa</taxon>
        <taxon>Ecdysozoa</taxon>
        <taxon>Arthropoda</taxon>
        <taxon>Hexapoda</taxon>
        <taxon>Insecta</taxon>
        <taxon>Pterygota</taxon>
        <taxon>Neoptera</taxon>
        <taxon>Endopterygota</taxon>
        <taxon>Coleoptera</taxon>
        <taxon>Polyphaga</taxon>
        <taxon>Cucujiformia</taxon>
        <taxon>Chrysomeloidea</taxon>
        <taxon>Cerambycidae</taxon>
        <taxon>Lamiinae</taxon>
        <taxon>Lamiini</taxon>
        <taxon>Anoplophora</taxon>
    </lineage>
</organism>
<dbReference type="EMBL" id="GALX01004561">
    <property type="protein sequence ID" value="JAB63905.1"/>
    <property type="molecule type" value="Transcribed_RNA"/>
</dbReference>
<protein>
    <submittedName>
        <fullName evidence="1">Uncharacterized protein</fullName>
    </submittedName>
</protein>
<evidence type="ECO:0000313" key="1">
    <source>
        <dbReference type="EMBL" id="JAB63905.1"/>
    </source>
</evidence>
<name>V5G1K5_ANOGL</name>
<dbReference type="AlphaFoldDB" id="V5G1K5"/>
<sequence length="201" mass="23311">MVIYLCPVDRKYACSWEGNSSDILDHFEKEHDDLLFFTNTIKIDLKTPSENRLFFIDDEIYLGQTKIYDNVLVIYLRYLGPEKLAAKISYTVNLRSGDQLVSQEYVSVSEQGSLEIKLESLEEVYNEVEHLHCTFNITKGFGSNSSDDGVFLEDDLHHDTFDFLHMPIPRKRSLDEGKRKASQAKVMKVRSTKCRLCDRKL</sequence>
<reference evidence="1" key="1">
    <citation type="submission" date="2013-07" db="EMBL/GenBank/DDBJ databases">
        <title>Midgut Transcriptome Profiling of Anoplphora glabripennis, a Lignocellulose Degrading, Wood-Boring Cerambycid.</title>
        <authorList>
            <person name="Scully E.D."/>
            <person name="Hoover K."/>
            <person name="Carlson J.E."/>
            <person name="Tien M."/>
            <person name="Geib S.M."/>
        </authorList>
    </citation>
    <scope>NUCLEOTIDE SEQUENCE</scope>
</reference>